<dbReference type="PANTHER" id="PTHR48111">
    <property type="entry name" value="REGULATOR OF RPOS"/>
    <property type="match status" value="1"/>
</dbReference>
<dbReference type="SUPFAM" id="SSF52172">
    <property type="entry name" value="CheY-like"/>
    <property type="match status" value="1"/>
</dbReference>
<dbReference type="InterPro" id="IPR016032">
    <property type="entry name" value="Sig_transdc_resp-reg_C-effctor"/>
</dbReference>
<dbReference type="InterPro" id="IPR039420">
    <property type="entry name" value="WalR-like"/>
</dbReference>
<evidence type="ECO:0000256" key="6">
    <source>
        <dbReference type="PROSITE-ProRule" id="PRU00169"/>
    </source>
</evidence>
<dbReference type="SUPFAM" id="SSF46894">
    <property type="entry name" value="C-terminal effector domain of the bipartite response regulators"/>
    <property type="match status" value="1"/>
</dbReference>
<proteinExistence type="predicted"/>
<accession>A0A4P9URF8</accession>
<name>A0A4P9URF8_METBY</name>
<dbReference type="InterPro" id="IPR001867">
    <property type="entry name" value="OmpR/PhoB-type_DNA-bd"/>
</dbReference>
<dbReference type="KEGG" id="mbur:EQU24_13480"/>
<dbReference type="CDD" id="cd00383">
    <property type="entry name" value="trans_reg_C"/>
    <property type="match status" value="1"/>
</dbReference>
<dbReference type="PROSITE" id="PS50110">
    <property type="entry name" value="RESPONSE_REGULATORY"/>
    <property type="match status" value="1"/>
</dbReference>
<evidence type="ECO:0000256" key="1">
    <source>
        <dbReference type="ARBA" id="ARBA00022553"/>
    </source>
</evidence>
<dbReference type="InterPro" id="IPR001789">
    <property type="entry name" value="Sig_transdc_resp-reg_receiver"/>
</dbReference>
<dbReference type="FunFam" id="1.10.10.10:FF:000005">
    <property type="entry name" value="Two-component system response regulator"/>
    <property type="match status" value="1"/>
</dbReference>
<keyword evidence="1 6" id="KW-0597">Phosphoprotein</keyword>
<gene>
    <name evidence="10" type="ORF">EQU24_13480</name>
</gene>
<dbReference type="GO" id="GO:0000976">
    <property type="term" value="F:transcription cis-regulatory region binding"/>
    <property type="evidence" value="ECO:0007669"/>
    <property type="project" value="TreeGrafter"/>
</dbReference>
<dbReference type="Gene3D" id="3.40.50.2300">
    <property type="match status" value="1"/>
</dbReference>
<keyword evidence="3" id="KW-0805">Transcription regulation</keyword>
<keyword evidence="4 7" id="KW-0238">DNA-binding</keyword>
<evidence type="ECO:0000256" key="3">
    <source>
        <dbReference type="ARBA" id="ARBA00023015"/>
    </source>
</evidence>
<dbReference type="InterPro" id="IPR011006">
    <property type="entry name" value="CheY-like_superfamily"/>
</dbReference>
<dbReference type="GO" id="GO:0006355">
    <property type="term" value="P:regulation of DNA-templated transcription"/>
    <property type="evidence" value="ECO:0007669"/>
    <property type="project" value="InterPro"/>
</dbReference>
<evidence type="ECO:0000313" key="11">
    <source>
        <dbReference type="Proteomes" id="UP000305881"/>
    </source>
</evidence>
<feature type="DNA-binding region" description="OmpR/PhoB-type" evidence="7">
    <location>
        <begin position="124"/>
        <end position="222"/>
    </location>
</feature>
<evidence type="ECO:0000256" key="4">
    <source>
        <dbReference type="ARBA" id="ARBA00023125"/>
    </source>
</evidence>
<feature type="domain" description="Response regulatory" evidence="8">
    <location>
        <begin position="2"/>
        <end position="116"/>
    </location>
</feature>
<protein>
    <submittedName>
        <fullName evidence="10">Response regulator transcription factor</fullName>
    </submittedName>
</protein>
<dbReference type="SMART" id="SM00862">
    <property type="entry name" value="Trans_reg_C"/>
    <property type="match status" value="1"/>
</dbReference>
<dbReference type="CDD" id="cd17624">
    <property type="entry name" value="REC_OmpR_PmrA-like"/>
    <property type="match status" value="1"/>
</dbReference>
<dbReference type="EMBL" id="CP035467">
    <property type="protein sequence ID" value="QCW83133.1"/>
    <property type="molecule type" value="Genomic_DNA"/>
</dbReference>
<dbReference type="PROSITE" id="PS51755">
    <property type="entry name" value="OMPR_PHOB"/>
    <property type="match status" value="1"/>
</dbReference>
<evidence type="ECO:0000259" key="9">
    <source>
        <dbReference type="PROSITE" id="PS51755"/>
    </source>
</evidence>
<evidence type="ECO:0000259" key="8">
    <source>
        <dbReference type="PROSITE" id="PS50110"/>
    </source>
</evidence>
<dbReference type="RefSeq" id="WP_014148181.1">
    <property type="nucleotide sequence ID" value="NZ_CP035467.1"/>
</dbReference>
<dbReference type="Proteomes" id="UP000305881">
    <property type="component" value="Chromosome"/>
</dbReference>
<sequence length="228" mass="25962">MSILLVEDDRKASGLLIRGLTEEGFAVDPAYSVEEAEQCLRIQEYRLIILDWFLPGKQGVAWCEELRQQGVRVPILMLTARDALQDRVEGLDAGADDYLTKPFAFEELLARTRALLRRSDIGQQTSLEVADLILDTQTRRVTRGQLIINLTQKEYAILEMLMRRVDRVVSRNELAESLWSNDHIGLNNLIDAHIRNLRRKIDRPGVTQLIHTVRGRGFRLITSGADDA</sequence>
<evidence type="ECO:0000313" key="10">
    <source>
        <dbReference type="EMBL" id="QCW83133.1"/>
    </source>
</evidence>
<dbReference type="InterPro" id="IPR036388">
    <property type="entry name" value="WH-like_DNA-bd_sf"/>
</dbReference>
<organism evidence="10 11">
    <name type="scientific">Methylotuvimicrobium buryatense</name>
    <name type="common">Methylomicrobium buryatense</name>
    <dbReference type="NCBI Taxonomy" id="95641"/>
    <lineage>
        <taxon>Bacteria</taxon>
        <taxon>Pseudomonadati</taxon>
        <taxon>Pseudomonadota</taxon>
        <taxon>Gammaproteobacteria</taxon>
        <taxon>Methylococcales</taxon>
        <taxon>Methylococcaceae</taxon>
        <taxon>Methylotuvimicrobium</taxon>
    </lineage>
</organism>
<reference evidence="11" key="1">
    <citation type="journal article" date="2019" name="J. Bacteriol.">
        <title>A Mutagenic Screen Identifies a TonB-Dependent Receptor Required for the Lanthanide Metal Switch in the Type I Methanotroph 'Methylotuvimicrobium buryatense' 5GB1C.</title>
        <authorList>
            <person name="Groom J.D."/>
            <person name="Ford S.M."/>
            <person name="Pesesky M.W."/>
            <person name="Lidstrom M.E."/>
        </authorList>
    </citation>
    <scope>NUCLEOTIDE SEQUENCE [LARGE SCALE GENOMIC DNA]</scope>
    <source>
        <strain evidence="11">5GB1C</strain>
    </source>
</reference>
<keyword evidence="11" id="KW-1185">Reference proteome</keyword>
<dbReference type="SMART" id="SM00448">
    <property type="entry name" value="REC"/>
    <property type="match status" value="1"/>
</dbReference>
<dbReference type="Gene3D" id="6.10.250.690">
    <property type="match status" value="1"/>
</dbReference>
<dbReference type="GO" id="GO:0005829">
    <property type="term" value="C:cytosol"/>
    <property type="evidence" value="ECO:0007669"/>
    <property type="project" value="TreeGrafter"/>
</dbReference>
<keyword evidence="2" id="KW-0902">Two-component regulatory system</keyword>
<keyword evidence="5" id="KW-0804">Transcription</keyword>
<evidence type="ECO:0000256" key="5">
    <source>
        <dbReference type="ARBA" id="ARBA00023163"/>
    </source>
</evidence>
<feature type="domain" description="OmpR/PhoB-type" evidence="9">
    <location>
        <begin position="124"/>
        <end position="222"/>
    </location>
</feature>
<evidence type="ECO:0000256" key="2">
    <source>
        <dbReference type="ARBA" id="ARBA00023012"/>
    </source>
</evidence>
<evidence type="ECO:0000256" key="7">
    <source>
        <dbReference type="PROSITE-ProRule" id="PRU01091"/>
    </source>
</evidence>
<dbReference type="Pfam" id="PF00486">
    <property type="entry name" value="Trans_reg_C"/>
    <property type="match status" value="1"/>
</dbReference>
<dbReference type="STRING" id="675511.GCA_000341735_00351"/>
<dbReference type="OrthoDB" id="9802426at2"/>
<dbReference type="Gene3D" id="1.10.10.10">
    <property type="entry name" value="Winged helix-like DNA-binding domain superfamily/Winged helix DNA-binding domain"/>
    <property type="match status" value="1"/>
</dbReference>
<dbReference type="Pfam" id="PF00072">
    <property type="entry name" value="Response_reg"/>
    <property type="match status" value="1"/>
</dbReference>
<dbReference type="AlphaFoldDB" id="A0A4P9URF8"/>
<dbReference type="GO" id="GO:0032993">
    <property type="term" value="C:protein-DNA complex"/>
    <property type="evidence" value="ECO:0007669"/>
    <property type="project" value="TreeGrafter"/>
</dbReference>
<feature type="modified residue" description="4-aspartylphosphate" evidence="6">
    <location>
        <position position="51"/>
    </location>
</feature>
<dbReference type="GO" id="GO:0000156">
    <property type="term" value="F:phosphorelay response regulator activity"/>
    <property type="evidence" value="ECO:0007669"/>
    <property type="project" value="TreeGrafter"/>
</dbReference>
<dbReference type="PANTHER" id="PTHR48111:SF22">
    <property type="entry name" value="REGULATOR OF RPOS"/>
    <property type="match status" value="1"/>
</dbReference>